<dbReference type="InterPro" id="IPR011009">
    <property type="entry name" value="Kinase-like_dom_sf"/>
</dbReference>
<dbReference type="Gene3D" id="2.160.20.80">
    <property type="entry name" value="E3 ubiquitin-protein ligase SopA"/>
    <property type="match status" value="1"/>
</dbReference>
<comment type="similarity">
    <text evidence="8">Belongs to the protein kinase superfamily. Ser/Thr protein kinase family.</text>
</comment>
<dbReference type="AlphaFoldDB" id="B7JYR6"/>
<dbReference type="eggNOG" id="COG0515">
    <property type="taxonomic scope" value="Bacteria"/>
</dbReference>
<evidence type="ECO:0000256" key="10">
    <source>
        <dbReference type="SAM" id="MobiDB-lite"/>
    </source>
</evidence>
<dbReference type="SUPFAM" id="SSF141571">
    <property type="entry name" value="Pentapeptide repeat-like"/>
    <property type="match status" value="1"/>
</dbReference>
<dbReference type="CDD" id="cd14014">
    <property type="entry name" value="STKc_PknB_like"/>
    <property type="match status" value="1"/>
</dbReference>
<organism evidence="12 13">
    <name type="scientific">Rippkaea orientalis (strain PCC 8801 / RF-1)</name>
    <name type="common">Cyanothece sp. (strain PCC 8801)</name>
    <dbReference type="NCBI Taxonomy" id="41431"/>
    <lineage>
        <taxon>Bacteria</taxon>
        <taxon>Bacillati</taxon>
        <taxon>Cyanobacteriota</taxon>
        <taxon>Cyanophyceae</taxon>
        <taxon>Oscillatoriophycideae</taxon>
        <taxon>Chroococcales</taxon>
        <taxon>Aphanothecaceae</taxon>
        <taxon>Rippkaea</taxon>
        <taxon>Rippkaea orientalis</taxon>
    </lineage>
</organism>
<dbReference type="PIRSF" id="PIRSF000647">
    <property type="entry name" value="Ser/Thr_PK_SpkB"/>
    <property type="match status" value="1"/>
</dbReference>
<dbReference type="PANTHER" id="PTHR24363">
    <property type="entry name" value="SERINE/THREONINE PROTEIN KINASE"/>
    <property type="match status" value="1"/>
</dbReference>
<dbReference type="EC" id="2.7.11.1" evidence="8"/>
<dbReference type="KEGG" id="cyp:PCC8801_0857"/>
<protein>
    <recommendedName>
        <fullName evidence="8">Serine/threonine-protein kinase B</fullName>
        <ecNumber evidence="8">2.7.11.1</ecNumber>
    </recommendedName>
</protein>
<dbReference type="NCBIfam" id="NF045510">
    <property type="entry name" value="4Cys_prefix_kin"/>
    <property type="match status" value="1"/>
</dbReference>
<comment type="catalytic activity">
    <reaction evidence="7 8">
        <text>L-seryl-[protein] + ATP = O-phospho-L-seryl-[protein] + ADP + H(+)</text>
        <dbReference type="Rhea" id="RHEA:17989"/>
        <dbReference type="Rhea" id="RHEA-COMP:9863"/>
        <dbReference type="Rhea" id="RHEA-COMP:11604"/>
        <dbReference type="ChEBI" id="CHEBI:15378"/>
        <dbReference type="ChEBI" id="CHEBI:29999"/>
        <dbReference type="ChEBI" id="CHEBI:30616"/>
        <dbReference type="ChEBI" id="CHEBI:83421"/>
        <dbReference type="ChEBI" id="CHEBI:456216"/>
        <dbReference type="EC" id="2.7.11.1"/>
    </reaction>
</comment>
<evidence type="ECO:0000256" key="8">
    <source>
        <dbReference type="PIRNR" id="PIRNR000647"/>
    </source>
</evidence>
<feature type="domain" description="Protein kinase" evidence="11">
    <location>
        <begin position="34"/>
        <end position="302"/>
    </location>
</feature>
<dbReference type="GO" id="GO:0106310">
    <property type="term" value="F:protein serine kinase activity"/>
    <property type="evidence" value="ECO:0007669"/>
    <property type="project" value="RHEA"/>
</dbReference>
<dbReference type="InterPro" id="IPR017441">
    <property type="entry name" value="Protein_kinase_ATP_BS"/>
</dbReference>
<keyword evidence="3 8" id="KW-0547">Nucleotide-binding</keyword>
<dbReference type="RefSeq" id="WP_012594211.1">
    <property type="nucleotide sequence ID" value="NC_011726.1"/>
</dbReference>
<evidence type="ECO:0000259" key="11">
    <source>
        <dbReference type="PROSITE" id="PS50011"/>
    </source>
</evidence>
<keyword evidence="2 8" id="KW-0808">Transferase</keyword>
<reference evidence="13" key="1">
    <citation type="journal article" date="2011" name="MBio">
        <title>Novel metabolic attributes of the genus Cyanothece, comprising a group of unicellular nitrogen-fixing Cyanobacteria.</title>
        <authorList>
            <person name="Bandyopadhyay A."/>
            <person name="Elvitigala T."/>
            <person name="Welsh E."/>
            <person name="Stockel J."/>
            <person name="Liberton M."/>
            <person name="Min H."/>
            <person name="Sherman L.A."/>
            <person name="Pakrasi H.B."/>
        </authorList>
    </citation>
    <scope>NUCLEOTIDE SEQUENCE [LARGE SCALE GENOMIC DNA]</scope>
    <source>
        <strain evidence="13">PCC 8801</strain>
    </source>
</reference>
<keyword evidence="13" id="KW-1185">Reference proteome</keyword>
<gene>
    <name evidence="12" type="ordered locus">PCC8801_0857</name>
</gene>
<dbReference type="eggNOG" id="COG1357">
    <property type="taxonomic scope" value="Bacteria"/>
</dbReference>
<keyword evidence="5 8" id="KW-0067">ATP-binding</keyword>
<dbReference type="STRING" id="41431.PCC8801_0857"/>
<evidence type="ECO:0000313" key="12">
    <source>
        <dbReference type="EMBL" id="ACK64936.1"/>
    </source>
</evidence>
<dbReference type="PROSITE" id="PS00107">
    <property type="entry name" value="PROTEIN_KINASE_ATP"/>
    <property type="match status" value="1"/>
</dbReference>
<evidence type="ECO:0000256" key="9">
    <source>
        <dbReference type="PROSITE-ProRule" id="PRU10141"/>
    </source>
</evidence>
<dbReference type="Pfam" id="PF00805">
    <property type="entry name" value="Pentapeptide"/>
    <property type="match status" value="3"/>
</dbReference>
<dbReference type="Proteomes" id="UP000008204">
    <property type="component" value="Chromosome"/>
</dbReference>
<feature type="region of interest" description="Disordered" evidence="10">
    <location>
        <begin position="374"/>
        <end position="420"/>
    </location>
</feature>
<dbReference type="PANTHER" id="PTHR24363:SF0">
    <property type="entry name" value="SERINE_THREONINE KINASE LIKE DOMAIN CONTAINING 1"/>
    <property type="match status" value="1"/>
</dbReference>
<dbReference type="GO" id="GO:0005524">
    <property type="term" value="F:ATP binding"/>
    <property type="evidence" value="ECO:0007669"/>
    <property type="project" value="UniProtKB-UniRule"/>
</dbReference>
<keyword evidence="4 8" id="KW-0418">Kinase</keyword>
<dbReference type="SMART" id="SM00220">
    <property type="entry name" value="S_TKc"/>
    <property type="match status" value="1"/>
</dbReference>
<sequence>MSYCVNPSCTQPKNPNNVQVCQSCGTPLRLNNRYQPLGILGKGGFGATFGAADLSLPGTPICVVKQLRPATDDPNVFKMAKELFEREASTLAQVGVHPQVPQLLDYFEQDQQFYLVQEYIKGHNLHQEIKKNGPLTEAGVKQFLSELLPILQFIHSQKVIHRDIKPANLIRSQKDKKLVLIDFGAVKNQVNSMVASNNSPQTAFTAFAVGTAGFAPPEQMAMRPVYASDIYAVGVTAVYLLTGRSPKDIGCDPDTGEIAWEPYVDISDSLSKVLKKMLEISVKHRYKSAEEVLDALAMAPYEEGMQHSMTTMITGFSSPTSSGKIGLSSGGRSQGEFSTGISRVSMNTEISAKQSHRRTPEATPISRIHTEVKQPRSIAATTPASAKGPTNWAANGGQGMAQSTKKRRGNTSESTTVETPTKWKTKTLLSAYQQGRRDFAQQKLENLDLHQANLPGISFYNSCLSRVNLESSELSRADFGRTSLTDFNGKNANFSEAYFGYADLTGADLRGANLYGANFKYANLTGANLCGADLSFAQITPAQLEAAKTNWRTVMPSGKKGFW</sequence>
<keyword evidence="1 8" id="KW-0723">Serine/threonine-protein kinase</keyword>
<dbReference type="GO" id="GO:0004674">
    <property type="term" value="F:protein serine/threonine kinase activity"/>
    <property type="evidence" value="ECO:0007669"/>
    <property type="project" value="UniProtKB-UniRule"/>
</dbReference>
<dbReference type="HOGENOM" id="CLU_000288_135_5_3"/>
<name>B7JYR6_RIPO1</name>
<comment type="catalytic activity">
    <reaction evidence="6 8">
        <text>L-threonyl-[protein] + ATP = O-phospho-L-threonyl-[protein] + ADP + H(+)</text>
        <dbReference type="Rhea" id="RHEA:46608"/>
        <dbReference type="Rhea" id="RHEA-COMP:11060"/>
        <dbReference type="Rhea" id="RHEA-COMP:11605"/>
        <dbReference type="ChEBI" id="CHEBI:15378"/>
        <dbReference type="ChEBI" id="CHEBI:30013"/>
        <dbReference type="ChEBI" id="CHEBI:30616"/>
        <dbReference type="ChEBI" id="CHEBI:61977"/>
        <dbReference type="ChEBI" id="CHEBI:456216"/>
        <dbReference type="EC" id="2.7.11.1"/>
    </reaction>
</comment>
<dbReference type="EMBL" id="CP001287">
    <property type="protein sequence ID" value="ACK64936.1"/>
    <property type="molecule type" value="Genomic_DNA"/>
</dbReference>
<evidence type="ECO:0000256" key="1">
    <source>
        <dbReference type="ARBA" id="ARBA00022527"/>
    </source>
</evidence>
<dbReference type="InterPro" id="IPR016252">
    <property type="entry name" value="Ser/Thr_kinase_SpkB"/>
</dbReference>
<evidence type="ECO:0000256" key="6">
    <source>
        <dbReference type="ARBA" id="ARBA00047899"/>
    </source>
</evidence>
<dbReference type="SUPFAM" id="SSF56112">
    <property type="entry name" value="Protein kinase-like (PK-like)"/>
    <property type="match status" value="1"/>
</dbReference>
<evidence type="ECO:0000256" key="4">
    <source>
        <dbReference type="ARBA" id="ARBA00022777"/>
    </source>
</evidence>
<evidence type="ECO:0000256" key="5">
    <source>
        <dbReference type="ARBA" id="ARBA00022840"/>
    </source>
</evidence>
<dbReference type="InterPro" id="IPR000719">
    <property type="entry name" value="Prot_kinase_dom"/>
</dbReference>
<feature type="binding site" evidence="9">
    <location>
        <position position="65"/>
    </location>
    <ligand>
        <name>ATP</name>
        <dbReference type="ChEBI" id="CHEBI:30616"/>
    </ligand>
</feature>
<evidence type="ECO:0000256" key="2">
    <source>
        <dbReference type="ARBA" id="ARBA00022679"/>
    </source>
</evidence>
<dbReference type="PROSITE" id="PS50011">
    <property type="entry name" value="PROTEIN_KINASE_DOM"/>
    <property type="match status" value="1"/>
</dbReference>
<accession>B7JYR6</accession>
<dbReference type="Gene3D" id="1.10.510.10">
    <property type="entry name" value="Transferase(Phosphotransferase) domain 1"/>
    <property type="match status" value="1"/>
</dbReference>
<evidence type="ECO:0000313" key="13">
    <source>
        <dbReference type="Proteomes" id="UP000008204"/>
    </source>
</evidence>
<dbReference type="Pfam" id="PF00069">
    <property type="entry name" value="Pkinase"/>
    <property type="match status" value="1"/>
</dbReference>
<evidence type="ECO:0000256" key="7">
    <source>
        <dbReference type="ARBA" id="ARBA00048679"/>
    </source>
</evidence>
<proteinExistence type="inferred from homology"/>
<dbReference type="InterPro" id="IPR001646">
    <property type="entry name" value="5peptide_repeat"/>
</dbReference>
<evidence type="ECO:0000256" key="3">
    <source>
        <dbReference type="ARBA" id="ARBA00022741"/>
    </source>
</evidence>
<dbReference type="OrthoDB" id="428645at2"/>